<comment type="caution">
    <text evidence="1">The sequence shown here is derived from an EMBL/GenBank/DDBJ whole genome shotgun (WGS) entry which is preliminary data.</text>
</comment>
<organism evidence="1 2">
    <name type="scientific">Actinomadura adrarensis</name>
    <dbReference type="NCBI Taxonomy" id="1819600"/>
    <lineage>
        <taxon>Bacteria</taxon>
        <taxon>Bacillati</taxon>
        <taxon>Actinomycetota</taxon>
        <taxon>Actinomycetes</taxon>
        <taxon>Streptosporangiales</taxon>
        <taxon>Thermomonosporaceae</taxon>
        <taxon>Actinomadura</taxon>
    </lineage>
</organism>
<name>A0ABW3CNT4_9ACTN</name>
<evidence type="ECO:0000313" key="1">
    <source>
        <dbReference type="EMBL" id="MFD0856198.1"/>
    </source>
</evidence>
<protein>
    <submittedName>
        <fullName evidence="1">Uncharacterized protein</fullName>
    </submittedName>
</protein>
<gene>
    <name evidence="1" type="ORF">ACFQ07_28425</name>
</gene>
<reference evidence="2" key="1">
    <citation type="journal article" date="2019" name="Int. J. Syst. Evol. Microbiol.">
        <title>The Global Catalogue of Microorganisms (GCM) 10K type strain sequencing project: providing services to taxonomists for standard genome sequencing and annotation.</title>
        <authorList>
            <consortium name="The Broad Institute Genomics Platform"/>
            <consortium name="The Broad Institute Genome Sequencing Center for Infectious Disease"/>
            <person name="Wu L."/>
            <person name="Ma J."/>
        </authorList>
    </citation>
    <scope>NUCLEOTIDE SEQUENCE [LARGE SCALE GENOMIC DNA]</scope>
    <source>
        <strain evidence="2">JCM 31696</strain>
    </source>
</reference>
<dbReference type="EMBL" id="JBHTIR010004007">
    <property type="protein sequence ID" value="MFD0856198.1"/>
    <property type="molecule type" value="Genomic_DNA"/>
</dbReference>
<sequence length="104" mass="11527">MGRSTMPVRNNGDSDLCLFIEPLGEDFWLKPGEAFIVGARCDGMDVWFDATLWKGGISVWLYEDGNPTKVVLDYAVVDANGKQLDCGHQRPADDRWSPAGPVMH</sequence>
<dbReference type="Proteomes" id="UP001597083">
    <property type="component" value="Unassembled WGS sequence"/>
</dbReference>
<evidence type="ECO:0000313" key="2">
    <source>
        <dbReference type="Proteomes" id="UP001597083"/>
    </source>
</evidence>
<accession>A0ABW3CNT4</accession>
<keyword evidence="2" id="KW-1185">Reference proteome</keyword>
<proteinExistence type="predicted"/>